<dbReference type="SUPFAM" id="SSF48726">
    <property type="entry name" value="Immunoglobulin"/>
    <property type="match status" value="7"/>
</dbReference>
<dbReference type="Gene3D" id="2.60.40.10">
    <property type="entry name" value="Immunoglobulins"/>
    <property type="match status" value="7"/>
</dbReference>
<feature type="domain" description="Ig-like" evidence="10">
    <location>
        <begin position="157"/>
        <end position="239"/>
    </location>
</feature>
<name>A0A8C5JBJ8_JUNHY</name>
<dbReference type="GO" id="GO:0005634">
    <property type="term" value="C:nucleus"/>
    <property type="evidence" value="ECO:0007669"/>
    <property type="project" value="UniProtKB-SubCell"/>
</dbReference>
<dbReference type="AlphaFoldDB" id="A0A8C5JBJ8"/>
<dbReference type="Pfam" id="PF18362">
    <property type="entry name" value="THB"/>
    <property type="match status" value="1"/>
</dbReference>
<keyword evidence="12" id="KW-1185">Reference proteome</keyword>
<keyword evidence="5" id="KW-0597">Phosphoprotein</keyword>
<feature type="domain" description="Ig-like" evidence="10">
    <location>
        <begin position="278"/>
        <end position="415"/>
    </location>
</feature>
<keyword evidence="8" id="KW-0539">Nucleus</keyword>
<evidence type="ECO:0000256" key="2">
    <source>
        <dbReference type="ARBA" id="ARBA00004496"/>
    </source>
</evidence>
<sequence length="693" mass="77999">TIFCGKAPVSRGCLRPTEVVKGSEATLECEVSGTPPFEVKWLKNNKEMFSSKKYTISTKESVFTLTVANFLKVGKGDAGLYTCAASNSVGKDACAAQLAVQGIAPRPVETLKGSDIHLECELQGTPPFQISWYKDKREIRSSKKYKVMSENYIAKPPSFVKKPEPLDVLSGANITFTSIVKGSPPLEVKWFRGSVELVPGPRCNITLQDSVAELELFDVHPLESGDYTCQVSNEAGKISCTTHLFVKGLSRLLLLIHLKDDLLALFNLFSSYIHETVGLPVVFDCGIAGSEPIEVSWFKDGARVKEDYNEEQPIDILELLKNVDPKEYEKYARMYGITDFRGLLQAFELLKQTQAEESHRLVRYSVTAALVLLGVMFSDKVHKLIIKDVRTEDEGQYTCKLDSLETTSIQNIVVSEHQSATFECEVSFDDAVVTWYKGPTELRESPKYSFRKGNKIFLKIKNAGPADIGEYAVEVEGQLPLIFITPLSDVKVFEKDEAKFECEVSREPKTFRWLKGTEEITPDERFEIISDGTKHALIIKSVAFEDEVKYTFEAEDKRTSARLIIEGLLDFVFLGKFCIIYLHGIRLKFITPLKDVTKKERETAEFTVELSHENITVVWFKNDQRLHTSKVVSMTDDGKFHTLTIKDLTIDDTSQIKVEAMGKSSEAKLTVLGKNTQKNSPDVYYQKSFINKN</sequence>
<dbReference type="Ensembl" id="ENSJHYT00000019123.1">
    <property type="protein sequence ID" value="ENSJHYP00000015852.1"/>
    <property type="gene ID" value="ENSJHYG00000012150.1"/>
</dbReference>
<dbReference type="SMART" id="SM00409">
    <property type="entry name" value="IG"/>
    <property type="match status" value="6"/>
</dbReference>
<evidence type="ECO:0000259" key="10">
    <source>
        <dbReference type="PROSITE" id="PS50835"/>
    </source>
</evidence>
<comment type="similarity">
    <text evidence="3">Belongs to the protein kinase superfamily. CAMK Ser/Thr protein kinase family.</text>
</comment>
<dbReference type="InterPro" id="IPR036179">
    <property type="entry name" value="Ig-like_dom_sf"/>
</dbReference>
<dbReference type="InterPro" id="IPR040849">
    <property type="entry name" value="MyBP-C_THB"/>
</dbReference>
<organism evidence="11 12">
    <name type="scientific">Junco hyemalis</name>
    <name type="common">Dark-eyed junco</name>
    <dbReference type="NCBI Taxonomy" id="40217"/>
    <lineage>
        <taxon>Eukaryota</taxon>
        <taxon>Metazoa</taxon>
        <taxon>Chordata</taxon>
        <taxon>Craniata</taxon>
        <taxon>Vertebrata</taxon>
        <taxon>Euteleostomi</taxon>
        <taxon>Archelosauria</taxon>
        <taxon>Archosauria</taxon>
        <taxon>Dinosauria</taxon>
        <taxon>Saurischia</taxon>
        <taxon>Theropoda</taxon>
        <taxon>Coelurosauria</taxon>
        <taxon>Aves</taxon>
        <taxon>Neognathae</taxon>
        <taxon>Neoaves</taxon>
        <taxon>Telluraves</taxon>
        <taxon>Australaves</taxon>
        <taxon>Passeriformes</taxon>
        <taxon>Passerellidae</taxon>
        <taxon>Junco</taxon>
    </lineage>
</organism>
<dbReference type="InterPro" id="IPR003599">
    <property type="entry name" value="Ig_sub"/>
</dbReference>
<dbReference type="PROSITE" id="PS50835">
    <property type="entry name" value="IG_LIKE"/>
    <property type="match status" value="4"/>
</dbReference>
<evidence type="ECO:0000256" key="5">
    <source>
        <dbReference type="ARBA" id="ARBA00022553"/>
    </source>
</evidence>
<keyword evidence="9" id="KW-0393">Immunoglobulin domain</keyword>
<evidence type="ECO:0000256" key="1">
    <source>
        <dbReference type="ARBA" id="ARBA00004123"/>
    </source>
</evidence>
<comment type="subcellular location">
    <subcellularLocation>
        <location evidence="2">Cytoplasm</location>
    </subcellularLocation>
    <subcellularLocation>
        <location evidence="1">Nucleus</location>
    </subcellularLocation>
</comment>
<dbReference type="SMART" id="SM00408">
    <property type="entry name" value="IGc2"/>
    <property type="match status" value="5"/>
</dbReference>
<dbReference type="Proteomes" id="UP000694408">
    <property type="component" value="Unplaced"/>
</dbReference>
<evidence type="ECO:0000313" key="12">
    <source>
        <dbReference type="Proteomes" id="UP000694408"/>
    </source>
</evidence>
<evidence type="ECO:0000256" key="7">
    <source>
        <dbReference type="ARBA" id="ARBA00023157"/>
    </source>
</evidence>
<dbReference type="GO" id="GO:0005737">
    <property type="term" value="C:cytoplasm"/>
    <property type="evidence" value="ECO:0007669"/>
    <property type="project" value="UniProtKB-SubCell"/>
</dbReference>
<keyword evidence="6" id="KW-0677">Repeat</keyword>
<feature type="domain" description="Ig-like" evidence="10">
    <location>
        <begin position="480"/>
        <end position="564"/>
    </location>
</feature>
<dbReference type="PANTHER" id="PTHR35971">
    <property type="entry name" value="SI:DKEY-31G6.6"/>
    <property type="match status" value="1"/>
</dbReference>
<evidence type="ECO:0000256" key="6">
    <source>
        <dbReference type="ARBA" id="ARBA00022737"/>
    </source>
</evidence>
<keyword evidence="7" id="KW-1015">Disulfide bond</keyword>
<evidence type="ECO:0000256" key="9">
    <source>
        <dbReference type="ARBA" id="ARBA00023319"/>
    </source>
</evidence>
<reference evidence="11" key="2">
    <citation type="submission" date="2025-09" db="UniProtKB">
        <authorList>
            <consortium name="Ensembl"/>
        </authorList>
    </citation>
    <scope>IDENTIFICATION</scope>
</reference>
<dbReference type="InterPro" id="IPR003598">
    <property type="entry name" value="Ig_sub2"/>
</dbReference>
<reference evidence="11" key="1">
    <citation type="submission" date="2025-08" db="UniProtKB">
        <authorList>
            <consortium name="Ensembl"/>
        </authorList>
    </citation>
    <scope>IDENTIFICATION</scope>
</reference>
<proteinExistence type="inferred from homology"/>
<feature type="domain" description="Ig-like" evidence="10">
    <location>
        <begin position="8"/>
        <end position="101"/>
    </location>
</feature>
<dbReference type="FunFam" id="2.60.40.10:FF:000050">
    <property type="entry name" value="Titin isoform B"/>
    <property type="match status" value="1"/>
</dbReference>
<dbReference type="InterPro" id="IPR013098">
    <property type="entry name" value="Ig_I-set"/>
</dbReference>
<evidence type="ECO:0000256" key="4">
    <source>
        <dbReference type="ARBA" id="ARBA00022490"/>
    </source>
</evidence>
<evidence type="ECO:0000256" key="3">
    <source>
        <dbReference type="ARBA" id="ARBA00006692"/>
    </source>
</evidence>
<dbReference type="Pfam" id="PF07679">
    <property type="entry name" value="I-set"/>
    <property type="match status" value="6"/>
</dbReference>
<keyword evidence="4" id="KW-0963">Cytoplasm</keyword>
<evidence type="ECO:0000256" key="8">
    <source>
        <dbReference type="ARBA" id="ARBA00023242"/>
    </source>
</evidence>
<dbReference type="InterPro" id="IPR007110">
    <property type="entry name" value="Ig-like_dom"/>
</dbReference>
<accession>A0A8C5JBJ8</accession>
<evidence type="ECO:0000313" key="11">
    <source>
        <dbReference type="Ensembl" id="ENSJHYP00000015852.1"/>
    </source>
</evidence>
<dbReference type="FunFam" id="2.60.40.10:FF:000022">
    <property type="entry name" value="Cardiac titin"/>
    <property type="match status" value="2"/>
</dbReference>
<dbReference type="FunFam" id="2.60.40.10:FF:000214">
    <property type="entry name" value="titin isoform X1"/>
    <property type="match status" value="1"/>
</dbReference>
<dbReference type="InterPro" id="IPR052385">
    <property type="entry name" value="Obscurin/Obscurin-like_Reg"/>
</dbReference>
<dbReference type="InterPro" id="IPR013783">
    <property type="entry name" value="Ig-like_fold"/>
</dbReference>
<dbReference type="PANTHER" id="PTHR35971:SF5">
    <property type="entry name" value="OBSCURIN LIKE CYTOSKELETAL ADAPTOR 1"/>
    <property type="match status" value="1"/>
</dbReference>
<protein>
    <recommendedName>
        <fullName evidence="10">Ig-like domain-containing protein</fullName>
    </recommendedName>
</protein>